<dbReference type="FunFam" id="3.30.70.20:FF:000012">
    <property type="entry name" value="Electron transfer flavoprotein-ubiquinone oxidoreductase, mitochondrial"/>
    <property type="match status" value="1"/>
</dbReference>
<dbReference type="SUPFAM" id="SSF54862">
    <property type="entry name" value="4Fe-4S ferredoxins"/>
    <property type="match status" value="1"/>
</dbReference>
<dbReference type="Pfam" id="PF21162">
    <property type="entry name" value="ETFQO_UQ-bd"/>
    <property type="match status" value="1"/>
</dbReference>
<evidence type="ECO:0000313" key="16">
    <source>
        <dbReference type="Proteomes" id="UP000034392"/>
    </source>
</evidence>
<name>A0A0F7KVM8_9SPHN</name>
<dbReference type="PANTHER" id="PTHR10617:SF107">
    <property type="entry name" value="ELECTRON TRANSFER FLAVOPROTEIN-UBIQUINONE OXIDOREDUCTASE, MITOCHONDRIAL"/>
    <property type="match status" value="1"/>
</dbReference>
<dbReference type="RefSeq" id="WP_046905326.1">
    <property type="nucleotide sequence ID" value="NZ_CP011453.2"/>
</dbReference>
<proteinExistence type="predicted"/>
<dbReference type="GO" id="GO:0046872">
    <property type="term" value="F:metal ion binding"/>
    <property type="evidence" value="ECO:0007669"/>
    <property type="project" value="UniProtKB-KW"/>
</dbReference>
<dbReference type="Pfam" id="PF05187">
    <property type="entry name" value="Fer4_ETF_QO"/>
    <property type="match status" value="1"/>
</dbReference>
<evidence type="ECO:0000256" key="6">
    <source>
        <dbReference type="ARBA" id="ARBA00022723"/>
    </source>
</evidence>
<dbReference type="OrthoDB" id="9766632at2"/>
<dbReference type="InterPro" id="IPR007859">
    <property type="entry name" value="ETF-QO/FixX_C"/>
</dbReference>
<keyword evidence="3 14" id="KW-0813">Transport</keyword>
<comment type="cofactor">
    <cofactor evidence="14">
        <name>[4Fe-4S] cluster</name>
        <dbReference type="ChEBI" id="CHEBI:49883"/>
    </cofactor>
    <text evidence="14">Binds 1 [4Fe-4S] cluster.</text>
</comment>
<dbReference type="SUPFAM" id="SSF51905">
    <property type="entry name" value="FAD/NAD(P)-binding domain"/>
    <property type="match status" value="1"/>
</dbReference>
<dbReference type="EMBL" id="CP011453">
    <property type="protein sequence ID" value="AKH44363.1"/>
    <property type="molecule type" value="Genomic_DNA"/>
</dbReference>
<dbReference type="PATRIC" id="fig|1267766.3.peg.3365"/>
<comment type="catalytic activity">
    <reaction evidence="13 14">
        <text>a ubiquinone + reduced [electron-transfer flavoprotein] = a ubiquinol + oxidized [electron-transfer flavoprotein] + H(+)</text>
        <dbReference type="Rhea" id="RHEA:24052"/>
        <dbReference type="Rhea" id="RHEA-COMP:9565"/>
        <dbReference type="Rhea" id="RHEA-COMP:9566"/>
        <dbReference type="Rhea" id="RHEA-COMP:10685"/>
        <dbReference type="Rhea" id="RHEA-COMP:10686"/>
        <dbReference type="ChEBI" id="CHEBI:15378"/>
        <dbReference type="ChEBI" id="CHEBI:16389"/>
        <dbReference type="ChEBI" id="CHEBI:17976"/>
        <dbReference type="ChEBI" id="CHEBI:57692"/>
        <dbReference type="ChEBI" id="CHEBI:58307"/>
        <dbReference type="EC" id="1.5.5.1"/>
    </reaction>
</comment>
<dbReference type="Pfam" id="PF13450">
    <property type="entry name" value="NAD_binding_8"/>
    <property type="match status" value="1"/>
</dbReference>
<dbReference type="Gene3D" id="3.30.70.20">
    <property type="match status" value="1"/>
</dbReference>
<dbReference type="InterPro" id="IPR049398">
    <property type="entry name" value="ETF-QO/FixC_UQ-bd"/>
</dbReference>
<organism evidence="15 16">
    <name type="scientific">Croceibacterium atlanticum</name>
    <dbReference type="NCBI Taxonomy" id="1267766"/>
    <lineage>
        <taxon>Bacteria</taxon>
        <taxon>Pseudomonadati</taxon>
        <taxon>Pseudomonadota</taxon>
        <taxon>Alphaproteobacteria</taxon>
        <taxon>Sphingomonadales</taxon>
        <taxon>Erythrobacteraceae</taxon>
        <taxon>Croceibacterium</taxon>
    </lineage>
</organism>
<keyword evidence="6 14" id="KW-0479">Metal-binding</keyword>
<dbReference type="InterPro" id="IPR017896">
    <property type="entry name" value="4Fe4S_Fe-S-bd"/>
</dbReference>
<reference evidence="15" key="1">
    <citation type="submission" date="2015-08" db="EMBL/GenBank/DDBJ databases">
        <title>The complete genome of Altererythrobacter atlanticus strain 26DY36.</title>
        <authorList>
            <person name="Wu Y.-H."/>
            <person name="Cheng H."/>
            <person name="Wu X.-W."/>
        </authorList>
    </citation>
    <scope>NUCLEOTIDE SEQUENCE</scope>
    <source>
        <strain evidence="15">26DY36</strain>
        <plasmid evidence="15">unnamed</plasmid>
    </source>
</reference>
<keyword evidence="4" id="KW-0004">4Fe-4S</keyword>
<dbReference type="GO" id="GO:0004174">
    <property type="term" value="F:electron-transferring-flavoprotein dehydrogenase activity"/>
    <property type="evidence" value="ECO:0007669"/>
    <property type="project" value="UniProtKB-UniRule"/>
</dbReference>
<evidence type="ECO:0000256" key="12">
    <source>
        <dbReference type="ARBA" id="ARBA00023075"/>
    </source>
</evidence>
<evidence type="ECO:0000256" key="11">
    <source>
        <dbReference type="ARBA" id="ARBA00023014"/>
    </source>
</evidence>
<evidence type="ECO:0000256" key="8">
    <source>
        <dbReference type="ARBA" id="ARBA00022982"/>
    </source>
</evidence>
<geneLocation type="plasmid" evidence="15 16">
    <name>unnamed</name>
</geneLocation>
<evidence type="ECO:0000256" key="7">
    <source>
        <dbReference type="ARBA" id="ARBA00022827"/>
    </source>
</evidence>
<comment type="function">
    <text evidence="2 14">Accepts electrons from ETF and reduces ubiquinone.</text>
</comment>
<evidence type="ECO:0000256" key="13">
    <source>
        <dbReference type="ARBA" id="ARBA00052682"/>
    </source>
</evidence>
<comment type="cofactor">
    <cofactor evidence="1 14">
        <name>FAD</name>
        <dbReference type="ChEBI" id="CHEBI:57692"/>
    </cofactor>
</comment>
<keyword evidence="7 14" id="KW-0274">FAD</keyword>
<keyword evidence="11 14" id="KW-0411">Iron-sulfur</keyword>
<keyword evidence="5 14" id="KW-0285">Flavoprotein</keyword>
<keyword evidence="16" id="KW-1185">Reference proteome</keyword>
<evidence type="ECO:0000313" key="15">
    <source>
        <dbReference type="EMBL" id="AKH44363.1"/>
    </source>
</evidence>
<dbReference type="Gene3D" id="3.50.50.60">
    <property type="entry name" value="FAD/NAD(P)-binding domain"/>
    <property type="match status" value="1"/>
</dbReference>
<accession>A0A0F7KVM8</accession>
<evidence type="ECO:0000256" key="9">
    <source>
        <dbReference type="ARBA" id="ARBA00023002"/>
    </source>
</evidence>
<sequence length="548" mass="59606">MMTRESMPYDVVIVGGGVAGLAAAIRLKQVNDALEVCILEKGSEIGAHILSGAVMDPKALDELLLDWRDDDCPMAQVPVTDNWHWTLTAGRKYSLPHLAMPPFMSNEGNYTGSLGSLCRWLAEKAEGLGVEIFPGFPAVEVLYNDDGSVKGVATGDMGVAADGSHKGDYQPGMELHGKYTLFAEGARGSLTKQLKAKFDLEADCEPQTYGLGMKELWDIDPARHVPGRVIHTQGWPLSENDAWGGGFLYHQANGQVALGFVVALDYANPYLFPFEEFQRWKQHPEIRGILEGGKRVTYGARAINEGGWQSVPKLTFPGGALIGCAAGFVNVPRIKGSHTAMKSGMLAAESVAAAIAAERANDEVVDYETTLRGSWIADELKLVKNAEPALARFGGALGTIIAGADMWMRTLKIGLPVTMKHHRDCDQLQRADLFKPIEYPRPDGEISFDRLSSVFLSNTNHEEDQPCHLQLRDPEVPLKINLPVFAGPAARYCPAGVYEYAGVEEGEPSFVINAQNCVHCKTCDIKDPTQNINWVPPEGGGGPNYPNM</sequence>
<evidence type="ECO:0000256" key="3">
    <source>
        <dbReference type="ARBA" id="ARBA00022448"/>
    </source>
</evidence>
<evidence type="ECO:0000256" key="10">
    <source>
        <dbReference type="ARBA" id="ARBA00023004"/>
    </source>
</evidence>
<dbReference type="Gene3D" id="3.30.9.90">
    <property type="match status" value="1"/>
</dbReference>
<keyword evidence="8 14" id="KW-0249">Electron transport</keyword>
<dbReference type="PROSITE" id="PS51379">
    <property type="entry name" value="4FE4S_FER_2"/>
    <property type="match status" value="1"/>
</dbReference>
<gene>
    <name evidence="15" type="ORF">WYH_03344</name>
</gene>
<dbReference type="Proteomes" id="UP000034392">
    <property type="component" value="Plasmid unnamed"/>
</dbReference>
<keyword evidence="15" id="KW-0614">Plasmid</keyword>
<protein>
    <recommendedName>
        <fullName evidence="14">Electron transfer flavoprotein-ubiquinone oxidoreductase</fullName>
        <shortName evidence="14">ETF-QO</shortName>
        <ecNumber evidence="14">1.5.5.1</ecNumber>
    </recommendedName>
</protein>
<evidence type="ECO:0000256" key="14">
    <source>
        <dbReference type="RuleBase" id="RU366068"/>
    </source>
</evidence>
<dbReference type="SUPFAM" id="SSF54373">
    <property type="entry name" value="FAD-linked reductases, C-terminal domain"/>
    <property type="match status" value="1"/>
</dbReference>
<dbReference type="InterPro" id="IPR040156">
    <property type="entry name" value="ETF-QO"/>
</dbReference>
<dbReference type="EC" id="1.5.5.1" evidence="14"/>
<evidence type="ECO:0000256" key="4">
    <source>
        <dbReference type="ARBA" id="ARBA00022485"/>
    </source>
</evidence>
<dbReference type="GO" id="GO:0051539">
    <property type="term" value="F:4 iron, 4 sulfur cluster binding"/>
    <property type="evidence" value="ECO:0007669"/>
    <property type="project" value="UniProtKB-UniRule"/>
</dbReference>
<evidence type="ECO:0000256" key="2">
    <source>
        <dbReference type="ARBA" id="ARBA00002819"/>
    </source>
</evidence>
<dbReference type="PANTHER" id="PTHR10617">
    <property type="entry name" value="ELECTRON TRANSFER FLAVOPROTEIN-UBIQUINONE OXIDOREDUCTASE"/>
    <property type="match status" value="1"/>
</dbReference>
<dbReference type="KEGG" id="aay:WYH_03344"/>
<evidence type="ECO:0000256" key="1">
    <source>
        <dbReference type="ARBA" id="ARBA00001974"/>
    </source>
</evidence>
<keyword evidence="9 14" id="KW-0560">Oxidoreductase</keyword>
<dbReference type="InterPro" id="IPR036188">
    <property type="entry name" value="FAD/NAD-bd_sf"/>
</dbReference>
<dbReference type="AlphaFoldDB" id="A0A0F7KVM8"/>
<keyword evidence="10 14" id="KW-0408">Iron</keyword>
<keyword evidence="12 14" id="KW-0830">Ubiquinone</keyword>
<evidence type="ECO:0000256" key="5">
    <source>
        <dbReference type="ARBA" id="ARBA00022630"/>
    </source>
</evidence>